<dbReference type="RefSeq" id="WP_130092308.1">
    <property type="nucleotide sequence ID" value="NZ_SETE01000001.1"/>
</dbReference>
<organism evidence="3 4">
    <name type="scientific">Brumimicrobium glaciale</name>
    <dbReference type="NCBI Taxonomy" id="200475"/>
    <lineage>
        <taxon>Bacteria</taxon>
        <taxon>Pseudomonadati</taxon>
        <taxon>Bacteroidota</taxon>
        <taxon>Flavobacteriia</taxon>
        <taxon>Flavobacteriales</taxon>
        <taxon>Crocinitomicaceae</taxon>
        <taxon>Brumimicrobium</taxon>
    </lineage>
</organism>
<dbReference type="Proteomes" id="UP000293952">
    <property type="component" value="Unassembled WGS sequence"/>
</dbReference>
<sequence>MIKDLIIDLAYDRITLSQALTRSKLIANQIQNETFKNWLSKELNGYEYQDTVLPNYRKIWAEIELFIDFPFGRSQSFPVVLNDAWGDDMKDMIYNHRVIEPIAIVESNISTFENAKAYVNIPGGMVNIIADMYKEQIQQHRGVARSARRPIGKVQLQNILEQTKQKLLDTLQELENQFPKLENDYTMNEENQKDVQNIVTNNIYGDNNPLNVATGQNLTQGDINLTISAENKEKLKSYGVSEKEISELEAIDLESPKGTPNRQSKIMAWLGKVTASLTAKGIYEKGPELIQFVGTLM</sequence>
<keyword evidence="1" id="KW-0175">Coiled coil</keyword>
<keyword evidence="4" id="KW-1185">Reference proteome</keyword>
<evidence type="ECO:0000313" key="4">
    <source>
        <dbReference type="Proteomes" id="UP000293952"/>
    </source>
</evidence>
<reference evidence="3 4" key="1">
    <citation type="submission" date="2019-02" db="EMBL/GenBank/DDBJ databases">
        <title>Genome sequence of the sea-ice species Brumimicrobium glaciale.</title>
        <authorList>
            <person name="Bowman J.P."/>
        </authorList>
    </citation>
    <scope>NUCLEOTIDE SEQUENCE [LARGE SCALE GENOMIC DNA]</scope>
    <source>
        <strain evidence="3 4">IC156</strain>
    </source>
</reference>
<dbReference type="AlphaFoldDB" id="A0A4Q4KSK1"/>
<comment type="caution">
    <text evidence="3">The sequence shown here is derived from an EMBL/GenBank/DDBJ whole genome shotgun (WGS) entry which is preliminary data.</text>
</comment>
<name>A0A4Q4KSK1_9FLAO</name>
<accession>A0A4Q4KSK1</accession>
<dbReference type="Pfam" id="PF18864">
    <property type="entry name" value="AbiTii"/>
    <property type="match status" value="1"/>
</dbReference>
<evidence type="ECO:0000313" key="3">
    <source>
        <dbReference type="EMBL" id="RYM35942.1"/>
    </source>
</evidence>
<dbReference type="InterPro" id="IPR041304">
    <property type="entry name" value="AbiTii"/>
</dbReference>
<dbReference type="EMBL" id="SETE01000001">
    <property type="protein sequence ID" value="RYM35942.1"/>
    <property type="molecule type" value="Genomic_DNA"/>
</dbReference>
<dbReference type="OrthoDB" id="766804at2"/>
<feature type="domain" description="AbiTii" evidence="2">
    <location>
        <begin position="2"/>
        <end position="197"/>
    </location>
</feature>
<evidence type="ECO:0000259" key="2">
    <source>
        <dbReference type="Pfam" id="PF18864"/>
    </source>
</evidence>
<proteinExistence type="predicted"/>
<evidence type="ECO:0000256" key="1">
    <source>
        <dbReference type="SAM" id="Coils"/>
    </source>
</evidence>
<protein>
    <recommendedName>
        <fullName evidence="2">AbiTii domain-containing protein</fullName>
    </recommendedName>
</protein>
<gene>
    <name evidence="3" type="ORF">ERX46_02810</name>
</gene>
<feature type="coiled-coil region" evidence="1">
    <location>
        <begin position="153"/>
        <end position="191"/>
    </location>
</feature>